<evidence type="ECO:0000313" key="2">
    <source>
        <dbReference type="EMBL" id="AWG24925.1"/>
    </source>
</evidence>
<organism evidence="2 3">
    <name type="scientific">Flavobacterium kingsejongi</name>
    <dbReference type="NCBI Taxonomy" id="1678728"/>
    <lineage>
        <taxon>Bacteria</taxon>
        <taxon>Pseudomonadati</taxon>
        <taxon>Bacteroidota</taxon>
        <taxon>Flavobacteriia</taxon>
        <taxon>Flavobacteriales</taxon>
        <taxon>Flavobacteriaceae</taxon>
        <taxon>Flavobacterium</taxon>
    </lineage>
</organism>
<evidence type="ECO:0000259" key="1">
    <source>
        <dbReference type="PROSITE" id="PS51502"/>
    </source>
</evidence>
<dbReference type="KEGG" id="fki:FK004_06605"/>
<dbReference type="SMART" id="SM00886">
    <property type="entry name" value="Dabb"/>
    <property type="match status" value="1"/>
</dbReference>
<dbReference type="AlphaFoldDB" id="A0A2S1LMG0"/>
<reference evidence="2 3" key="1">
    <citation type="submission" date="2017-04" db="EMBL/GenBank/DDBJ databases">
        <title>Complete genome sequence of Flavobacterium kingsejong AJ004.</title>
        <authorList>
            <person name="Lee P.C."/>
        </authorList>
    </citation>
    <scope>NUCLEOTIDE SEQUENCE [LARGE SCALE GENOMIC DNA]</scope>
    <source>
        <strain evidence="2 3">AJ004</strain>
    </source>
</reference>
<dbReference type="InterPro" id="IPR011008">
    <property type="entry name" value="Dimeric_a/b-barrel"/>
</dbReference>
<dbReference type="Pfam" id="PF07876">
    <property type="entry name" value="Dabb"/>
    <property type="match status" value="1"/>
</dbReference>
<gene>
    <name evidence="2" type="ORF">FK004_06605</name>
</gene>
<dbReference type="InterPro" id="IPR013097">
    <property type="entry name" value="Dabb"/>
</dbReference>
<name>A0A2S1LMG0_9FLAO</name>
<proteinExistence type="predicted"/>
<protein>
    <recommendedName>
        <fullName evidence="1">Stress-response A/B barrel domain-containing protein</fullName>
    </recommendedName>
</protein>
<dbReference type="PROSITE" id="PS51502">
    <property type="entry name" value="S_R_A_B_BARREL"/>
    <property type="match status" value="1"/>
</dbReference>
<keyword evidence="3" id="KW-1185">Reference proteome</keyword>
<evidence type="ECO:0000313" key="3">
    <source>
        <dbReference type="Proteomes" id="UP000244677"/>
    </source>
</evidence>
<feature type="domain" description="Stress-response A/B barrel" evidence="1">
    <location>
        <begin position="1"/>
        <end position="104"/>
    </location>
</feature>
<dbReference type="SUPFAM" id="SSF54909">
    <property type="entry name" value="Dimeric alpha+beta barrel"/>
    <property type="match status" value="1"/>
</dbReference>
<dbReference type="Gene3D" id="3.30.70.100">
    <property type="match status" value="1"/>
</dbReference>
<accession>A0A2S1LMG0</accession>
<dbReference type="Proteomes" id="UP000244677">
    <property type="component" value="Chromosome"/>
</dbReference>
<dbReference type="EMBL" id="CP020919">
    <property type="protein sequence ID" value="AWG24925.1"/>
    <property type="molecule type" value="Genomic_DNA"/>
</dbReference>
<sequence length="110" mass="12763">MHHKTWWSICSGIRWSVCSGTGGQFTPELGGQIDRFFQPYVKALYYGKPANSTPRKVVDNSFTYNLVMEFDSLEDLEAYGKLPDHLDAIKKYSPYWERMIVHDAVLQQVR</sequence>
<dbReference type="OrthoDB" id="7189263at2"/>